<dbReference type="PANTHER" id="PTHR33238">
    <property type="entry name" value="IRON (METAL) DEPENDENT REPRESSOR, DTXR FAMILY"/>
    <property type="match status" value="1"/>
</dbReference>
<gene>
    <name evidence="6" type="ORF">MNBD_BACTEROID03-569</name>
</gene>
<dbReference type="SUPFAM" id="SSF46785">
    <property type="entry name" value="Winged helix' DNA-binding domain"/>
    <property type="match status" value="1"/>
</dbReference>
<dbReference type="InterPro" id="IPR001367">
    <property type="entry name" value="Fe_dep_repressor"/>
</dbReference>
<proteinExistence type="inferred from homology"/>
<dbReference type="InterPro" id="IPR007167">
    <property type="entry name" value="Fe-transptr_FeoA-like"/>
</dbReference>
<dbReference type="InterPro" id="IPR022687">
    <property type="entry name" value="HTH_DTXR"/>
</dbReference>
<dbReference type="InterPro" id="IPR022689">
    <property type="entry name" value="Iron_dep_repressor"/>
</dbReference>
<evidence type="ECO:0000256" key="2">
    <source>
        <dbReference type="ARBA" id="ARBA00023015"/>
    </source>
</evidence>
<dbReference type="Pfam" id="PF02742">
    <property type="entry name" value="Fe_dep_repr_C"/>
    <property type="match status" value="1"/>
</dbReference>
<dbReference type="GO" id="GO:0003677">
    <property type="term" value="F:DNA binding"/>
    <property type="evidence" value="ECO:0007669"/>
    <property type="project" value="UniProtKB-KW"/>
</dbReference>
<keyword evidence="4" id="KW-0804">Transcription</keyword>
<dbReference type="InterPro" id="IPR050536">
    <property type="entry name" value="DtxR_MntR_Metal-Reg"/>
</dbReference>
<dbReference type="GO" id="GO:0046914">
    <property type="term" value="F:transition metal ion binding"/>
    <property type="evidence" value="ECO:0007669"/>
    <property type="project" value="InterPro"/>
</dbReference>
<name>A0A3B0TQ71_9ZZZZ</name>
<evidence type="ECO:0000259" key="5">
    <source>
        <dbReference type="PROSITE" id="PS50944"/>
    </source>
</evidence>
<evidence type="ECO:0000313" key="6">
    <source>
        <dbReference type="EMBL" id="VAW18363.1"/>
    </source>
</evidence>
<dbReference type="SMART" id="SM00529">
    <property type="entry name" value="HTH_DTXR"/>
    <property type="match status" value="1"/>
</dbReference>
<dbReference type="Pfam" id="PF04023">
    <property type="entry name" value="FeoA"/>
    <property type="match status" value="1"/>
</dbReference>
<comment type="similarity">
    <text evidence="1">Belongs to the DtxR/MntR family.</text>
</comment>
<dbReference type="Gene3D" id="1.10.60.10">
    <property type="entry name" value="Iron dependent repressor, metal binding and dimerisation domain"/>
    <property type="match status" value="1"/>
</dbReference>
<dbReference type="PROSITE" id="PS50944">
    <property type="entry name" value="HTH_DTXR"/>
    <property type="match status" value="1"/>
</dbReference>
<accession>A0A3B0TQ71</accession>
<dbReference type="AlphaFoldDB" id="A0A3B0TQ71"/>
<organism evidence="6">
    <name type="scientific">hydrothermal vent metagenome</name>
    <dbReference type="NCBI Taxonomy" id="652676"/>
    <lineage>
        <taxon>unclassified sequences</taxon>
        <taxon>metagenomes</taxon>
        <taxon>ecological metagenomes</taxon>
    </lineage>
</organism>
<dbReference type="GO" id="GO:0046983">
    <property type="term" value="F:protein dimerization activity"/>
    <property type="evidence" value="ECO:0007669"/>
    <property type="project" value="InterPro"/>
</dbReference>
<dbReference type="EMBL" id="UOEL01000151">
    <property type="protein sequence ID" value="VAW18363.1"/>
    <property type="molecule type" value="Genomic_DNA"/>
</dbReference>
<dbReference type="SMART" id="SM00899">
    <property type="entry name" value="FeoA"/>
    <property type="match status" value="1"/>
</dbReference>
<keyword evidence="2" id="KW-0805">Transcription regulation</keyword>
<evidence type="ECO:0000256" key="1">
    <source>
        <dbReference type="ARBA" id="ARBA00007871"/>
    </source>
</evidence>
<sequence length="227" mass="25766">MYNFEITMTLSEEDYIKAIYHLGKGKDTMVSTNAIAEKMDTKPSSVTDMIKKLDKKSLVLYRRYKGVSLTDSGEMIALSIVRKHRLWEVFLVDKLNFSWDEVHEIAEQLEHIKSEKLIDKLDVHLGCPRVDPHGDPIPTKEGQFKKTIKILLSKATVGAKGVCVGVKDSSPPFLNFLDKNGITIGNVIKVLEREAFDKSLYIEINSKKIHISNQIASNLYLEIKKTE</sequence>
<dbReference type="Gene3D" id="1.10.10.10">
    <property type="entry name" value="Winged helix-like DNA-binding domain superfamily/Winged helix DNA-binding domain"/>
    <property type="match status" value="1"/>
</dbReference>
<dbReference type="Pfam" id="PF01325">
    <property type="entry name" value="Fe_dep_repress"/>
    <property type="match status" value="1"/>
</dbReference>
<dbReference type="InterPro" id="IPR036388">
    <property type="entry name" value="WH-like_DNA-bd_sf"/>
</dbReference>
<dbReference type="InterPro" id="IPR036390">
    <property type="entry name" value="WH_DNA-bd_sf"/>
</dbReference>
<protein>
    <submittedName>
        <fullName evidence="6">Mn-dependent transcriptional regulator MntR</fullName>
    </submittedName>
</protein>
<dbReference type="SUPFAM" id="SSF47979">
    <property type="entry name" value="Iron-dependent repressor protein, dimerization domain"/>
    <property type="match status" value="1"/>
</dbReference>
<evidence type="ECO:0000256" key="3">
    <source>
        <dbReference type="ARBA" id="ARBA00023125"/>
    </source>
</evidence>
<reference evidence="6" key="1">
    <citation type="submission" date="2018-06" db="EMBL/GenBank/DDBJ databases">
        <authorList>
            <person name="Zhirakovskaya E."/>
        </authorList>
    </citation>
    <scope>NUCLEOTIDE SEQUENCE</scope>
</reference>
<dbReference type="InterPro" id="IPR038157">
    <property type="entry name" value="FeoA_core_dom"/>
</dbReference>
<feature type="domain" description="HTH dtxR-type" evidence="5">
    <location>
        <begin position="8"/>
        <end position="70"/>
    </location>
</feature>
<keyword evidence="3" id="KW-0238">DNA-binding</keyword>
<dbReference type="PANTHER" id="PTHR33238:SF7">
    <property type="entry name" value="IRON-DEPENDENT TRANSCRIPTIONAL REGULATOR"/>
    <property type="match status" value="1"/>
</dbReference>
<dbReference type="InterPro" id="IPR036421">
    <property type="entry name" value="Fe_dep_repressor_sf"/>
</dbReference>
<dbReference type="GO" id="GO:0003700">
    <property type="term" value="F:DNA-binding transcription factor activity"/>
    <property type="evidence" value="ECO:0007669"/>
    <property type="project" value="InterPro"/>
</dbReference>
<evidence type="ECO:0000256" key="4">
    <source>
        <dbReference type="ARBA" id="ARBA00023163"/>
    </source>
</evidence>
<dbReference type="Gene3D" id="2.30.30.90">
    <property type="match status" value="1"/>
</dbReference>